<feature type="domain" description="Prion-inhibition and propagation HeLo" evidence="2">
    <location>
        <begin position="23"/>
        <end position="86"/>
    </location>
</feature>
<gene>
    <name evidence="3" type="ORF">B0J15DRAFT_511776</name>
</gene>
<keyword evidence="4" id="KW-1185">Reference proteome</keyword>
<evidence type="ECO:0000259" key="1">
    <source>
        <dbReference type="Pfam" id="PF11558"/>
    </source>
</evidence>
<feature type="domain" description="Het-s prion-forming" evidence="1">
    <location>
        <begin position="107"/>
        <end position="171"/>
    </location>
</feature>
<dbReference type="EMBL" id="JAGTJS010000008">
    <property type="protein sequence ID" value="KAH7259946.1"/>
    <property type="molecule type" value="Genomic_DNA"/>
</dbReference>
<comment type="caution">
    <text evidence="3">The sequence shown here is derived from an EMBL/GenBank/DDBJ whole genome shotgun (WGS) entry which is preliminary data.</text>
</comment>
<dbReference type="AlphaFoldDB" id="A0A9P9KK19"/>
<dbReference type="InterPro" id="IPR029498">
    <property type="entry name" value="HeLo_dom"/>
</dbReference>
<dbReference type="Pfam" id="PF11558">
    <property type="entry name" value="HET-s_218-289"/>
    <property type="match status" value="1"/>
</dbReference>
<accession>A0A9P9KK19</accession>
<organism evidence="3 4">
    <name type="scientific">Fusarium solani</name>
    <name type="common">Filamentous fungus</name>
    <dbReference type="NCBI Taxonomy" id="169388"/>
    <lineage>
        <taxon>Eukaryota</taxon>
        <taxon>Fungi</taxon>
        <taxon>Dikarya</taxon>
        <taxon>Ascomycota</taxon>
        <taxon>Pezizomycotina</taxon>
        <taxon>Sordariomycetes</taxon>
        <taxon>Hypocreomycetidae</taxon>
        <taxon>Hypocreales</taxon>
        <taxon>Nectriaceae</taxon>
        <taxon>Fusarium</taxon>
        <taxon>Fusarium solani species complex</taxon>
    </lineage>
</organism>
<sequence length="177" mass="19083">MAETFGASRYGPAADSRALTHSKLTPVGTGLRKKFAWALYDSKNLDKLIGDTTGLVGDLENLYSVEMQRRRLVGLEMKGIGDELSLLALQDAASGTDGLLAEAVADKMEAIASRNEAKDILAEETARVRVGNEWSESVLSRGVPVMDKTENKAGDITAHDRSAVHIRTSFGGRSIFD</sequence>
<proteinExistence type="predicted"/>
<dbReference type="OrthoDB" id="20872at2759"/>
<evidence type="ECO:0008006" key="5">
    <source>
        <dbReference type="Google" id="ProtNLM"/>
    </source>
</evidence>
<dbReference type="Pfam" id="PF14479">
    <property type="entry name" value="HeLo"/>
    <property type="match status" value="1"/>
</dbReference>
<dbReference type="Gene3D" id="1.20.120.1020">
    <property type="entry name" value="Prion-inhibition and propagation, HeLo domain"/>
    <property type="match status" value="1"/>
</dbReference>
<protein>
    <recommendedName>
        <fullName evidence="5">Prion-inhibition and propagation HeLo domain-containing protein</fullName>
    </recommendedName>
</protein>
<evidence type="ECO:0000313" key="3">
    <source>
        <dbReference type="EMBL" id="KAH7259946.1"/>
    </source>
</evidence>
<evidence type="ECO:0000313" key="4">
    <source>
        <dbReference type="Proteomes" id="UP000736672"/>
    </source>
</evidence>
<name>A0A9P9KK19_FUSSL</name>
<dbReference type="Proteomes" id="UP000736672">
    <property type="component" value="Unassembled WGS sequence"/>
</dbReference>
<dbReference type="InterPro" id="IPR021084">
    <property type="entry name" value="Het-s_prion_dom"/>
</dbReference>
<evidence type="ECO:0000259" key="2">
    <source>
        <dbReference type="Pfam" id="PF14479"/>
    </source>
</evidence>
<reference evidence="3" key="1">
    <citation type="journal article" date="2021" name="Nat. Commun.">
        <title>Genetic determinants of endophytism in the Arabidopsis root mycobiome.</title>
        <authorList>
            <person name="Mesny F."/>
            <person name="Miyauchi S."/>
            <person name="Thiergart T."/>
            <person name="Pickel B."/>
            <person name="Atanasova L."/>
            <person name="Karlsson M."/>
            <person name="Huettel B."/>
            <person name="Barry K.W."/>
            <person name="Haridas S."/>
            <person name="Chen C."/>
            <person name="Bauer D."/>
            <person name="Andreopoulos W."/>
            <person name="Pangilinan J."/>
            <person name="LaButti K."/>
            <person name="Riley R."/>
            <person name="Lipzen A."/>
            <person name="Clum A."/>
            <person name="Drula E."/>
            <person name="Henrissat B."/>
            <person name="Kohler A."/>
            <person name="Grigoriev I.V."/>
            <person name="Martin F.M."/>
            <person name="Hacquard S."/>
        </authorList>
    </citation>
    <scope>NUCLEOTIDE SEQUENCE</scope>
    <source>
        <strain evidence="3">FSSC 5 MPI-SDFR-AT-0091</strain>
    </source>
</reference>
<dbReference type="InterPro" id="IPR038305">
    <property type="entry name" value="HeLo_sf"/>
</dbReference>